<feature type="transmembrane region" description="Helical" evidence="14">
    <location>
        <begin position="250"/>
        <end position="271"/>
    </location>
</feature>
<evidence type="ECO:0000256" key="13">
    <source>
        <dbReference type="RuleBase" id="RU000688"/>
    </source>
</evidence>
<dbReference type="FunFam" id="1.20.1070.10:FF:000034">
    <property type="entry name" value="G-protein coupled receptor 1"/>
    <property type="match status" value="2"/>
</dbReference>
<comment type="caution">
    <text evidence="16">The sequence shown here is derived from an EMBL/GenBank/DDBJ whole genome shotgun (WGS) entry which is preliminary data.</text>
</comment>
<feature type="transmembrane region" description="Helical" evidence="14">
    <location>
        <begin position="419"/>
        <end position="439"/>
    </location>
</feature>
<dbReference type="Gene3D" id="1.20.1070.10">
    <property type="entry name" value="Rhodopsin 7-helix transmembrane proteins"/>
    <property type="match status" value="2"/>
</dbReference>
<evidence type="ECO:0000256" key="8">
    <source>
        <dbReference type="ARBA" id="ARBA00023157"/>
    </source>
</evidence>
<evidence type="ECO:0000256" key="4">
    <source>
        <dbReference type="ARBA" id="ARBA00022692"/>
    </source>
</evidence>
<name>A0A553P0U7_9TELE</name>
<feature type="transmembrane region" description="Helical" evidence="14">
    <location>
        <begin position="113"/>
        <end position="143"/>
    </location>
</feature>
<organism evidence="16 17">
    <name type="scientific">Danionella cerebrum</name>
    <dbReference type="NCBI Taxonomy" id="2873325"/>
    <lineage>
        <taxon>Eukaryota</taxon>
        <taxon>Metazoa</taxon>
        <taxon>Chordata</taxon>
        <taxon>Craniata</taxon>
        <taxon>Vertebrata</taxon>
        <taxon>Euteleostomi</taxon>
        <taxon>Actinopterygii</taxon>
        <taxon>Neopterygii</taxon>
        <taxon>Teleostei</taxon>
        <taxon>Ostariophysi</taxon>
        <taxon>Cypriniformes</taxon>
        <taxon>Danionidae</taxon>
        <taxon>Danioninae</taxon>
        <taxon>Danionella</taxon>
    </lineage>
</organism>
<feature type="domain" description="G-protein coupled receptors family 1 profile" evidence="15">
    <location>
        <begin position="400"/>
        <end position="634"/>
    </location>
</feature>
<evidence type="ECO:0000256" key="2">
    <source>
        <dbReference type="ARBA" id="ARBA00022475"/>
    </source>
</evidence>
<evidence type="ECO:0000256" key="5">
    <source>
        <dbReference type="ARBA" id="ARBA00022989"/>
    </source>
</evidence>
<reference evidence="16 17" key="1">
    <citation type="journal article" date="2019" name="Sci. Data">
        <title>Hybrid genome assembly and annotation of Danionella translucida.</title>
        <authorList>
            <person name="Kadobianskyi M."/>
            <person name="Schulze L."/>
            <person name="Schuelke M."/>
            <person name="Judkewitz B."/>
        </authorList>
    </citation>
    <scope>NUCLEOTIDE SEQUENCE [LARGE SCALE GENOMIC DNA]</scope>
    <source>
        <strain evidence="16 17">Bolton</strain>
    </source>
</reference>
<keyword evidence="3" id="KW-0145">Chemotaxis</keyword>
<comment type="similarity">
    <text evidence="12">Belongs to the chemokine-like receptor (CMKLR) family.</text>
</comment>
<feature type="domain" description="G-protein coupled receptors family 1 profile" evidence="15">
    <location>
        <begin position="66"/>
        <end position="306"/>
    </location>
</feature>
<gene>
    <name evidence="16" type="ORF">DNTS_002251</name>
</gene>
<evidence type="ECO:0000256" key="3">
    <source>
        <dbReference type="ARBA" id="ARBA00022500"/>
    </source>
</evidence>
<feature type="transmembrane region" description="Helical" evidence="14">
    <location>
        <begin position="216"/>
        <end position="238"/>
    </location>
</feature>
<accession>A0A553P0U7</accession>
<feature type="transmembrane region" description="Helical" evidence="14">
    <location>
        <begin position="586"/>
        <end position="606"/>
    </location>
</feature>
<dbReference type="InterPro" id="IPR000826">
    <property type="entry name" value="Formyl_rcpt-rel"/>
</dbReference>
<protein>
    <recommendedName>
        <fullName evidence="15">G-protein coupled receptors family 1 profile domain-containing protein</fullName>
    </recommendedName>
</protein>
<comment type="similarity">
    <text evidence="13">Belongs to the G-protein coupled receptor 1 family.</text>
</comment>
<evidence type="ECO:0000256" key="7">
    <source>
        <dbReference type="ARBA" id="ARBA00023136"/>
    </source>
</evidence>
<keyword evidence="10" id="KW-0325">Glycoprotein</keyword>
<dbReference type="PANTHER" id="PTHR24225">
    <property type="entry name" value="CHEMOTACTIC RECEPTOR"/>
    <property type="match status" value="1"/>
</dbReference>
<dbReference type="GO" id="GO:0005886">
    <property type="term" value="C:plasma membrane"/>
    <property type="evidence" value="ECO:0007669"/>
    <property type="project" value="UniProtKB-SubCell"/>
</dbReference>
<keyword evidence="5 14" id="KW-1133">Transmembrane helix</keyword>
<dbReference type="GO" id="GO:0006935">
    <property type="term" value="P:chemotaxis"/>
    <property type="evidence" value="ECO:0007669"/>
    <property type="project" value="UniProtKB-KW"/>
</dbReference>
<keyword evidence="7 14" id="KW-0472">Membrane</keyword>
<feature type="transmembrane region" description="Helical" evidence="14">
    <location>
        <begin position="544"/>
        <end position="565"/>
    </location>
</feature>
<dbReference type="Pfam" id="PF00001">
    <property type="entry name" value="7tm_1"/>
    <property type="match status" value="2"/>
</dbReference>
<dbReference type="GO" id="GO:0007200">
    <property type="term" value="P:phospholipase C-activating G protein-coupled receptor signaling pathway"/>
    <property type="evidence" value="ECO:0007669"/>
    <property type="project" value="TreeGrafter"/>
</dbReference>
<evidence type="ECO:0000313" key="17">
    <source>
        <dbReference type="Proteomes" id="UP000316079"/>
    </source>
</evidence>
<feature type="transmembrane region" description="Helical" evidence="14">
    <location>
        <begin position="500"/>
        <end position="517"/>
    </location>
</feature>
<evidence type="ECO:0000256" key="12">
    <source>
        <dbReference type="ARBA" id="ARBA00025736"/>
    </source>
</evidence>
<feature type="transmembrane region" description="Helical" evidence="14">
    <location>
        <begin position="618"/>
        <end position="637"/>
    </location>
</feature>
<dbReference type="GO" id="GO:0007204">
    <property type="term" value="P:positive regulation of cytosolic calcium ion concentration"/>
    <property type="evidence" value="ECO:0007669"/>
    <property type="project" value="TreeGrafter"/>
</dbReference>
<dbReference type="InterPro" id="IPR017452">
    <property type="entry name" value="GPCR_Rhodpsn_7TM"/>
</dbReference>
<evidence type="ECO:0000256" key="1">
    <source>
        <dbReference type="ARBA" id="ARBA00004651"/>
    </source>
</evidence>
<keyword evidence="9 13" id="KW-0675">Receptor</keyword>
<dbReference type="GO" id="GO:0004930">
    <property type="term" value="F:G protein-coupled receptor activity"/>
    <property type="evidence" value="ECO:0007669"/>
    <property type="project" value="UniProtKB-KW"/>
</dbReference>
<dbReference type="STRING" id="623744.A0A553P0U7"/>
<dbReference type="OrthoDB" id="6117944at2759"/>
<dbReference type="AlphaFoldDB" id="A0A553P0U7"/>
<keyword evidence="17" id="KW-1185">Reference proteome</keyword>
<evidence type="ECO:0000256" key="9">
    <source>
        <dbReference type="ARBA" id="ARBA00023170"/>
    </source>
</evidence>
<keyword evidence="4 13" id="KW-0812">Transmembrane</keyword>
<dbReference type="EMBL" id="SRMA01026761">
    <property type="protein sequence ID" value="TRY71314.1"/>
    <property type="molecule type" value="Genomic_DNA"/>
</dbReference>
<keyword evidence="8" id="KW-1015">Disulfide bond</keyword>
<proteinExistence type="inferred from homology"/>
<feature type="transmembrane region" description="Helical" evidence="14">
    <location>
        <begin position="164"/>
        <end position="185"/>
    </location>
</feature>
<evidence type="ECO:0000256" key="14">
    <source>
        <dbReference type="SAM" id="Phobius"/>
    </source>
</evidence>
<evidence type="ECO:0000313" key="16">
    <source>
        <dbReference type="EMBL" id="TRY71314.1"/>
    </source>
</evidence>
<dbReference type="GO" id="GO:0006954">
    <property type="term" value="P:inflammatory response"/>
    <property type="evidence" value="ECO:0007669"/>
    <property type="project" value="TreeGrafter"/>
</dbReference>
<dbReference type="PROSITE" id="PS00237">
    <property type="entry name" value="G_PROTEIN_RECEP_F1_1"/>
    <property type="match status" value="1"/>
</dbReference>
<keyword evidence="11 13" id="KW-0807">Transducer</keyword>
<dbReference type="PRINTS" id="PR00237">
    <property type="entry name" value="GPCRRHODOPSN"/>
</dbReference>
<dbReference type="SUPFAM" id="SSF81321">
    <property type="entry name" value="Family A G protein-coupled receptor-like"/>
    <property type="match status" value="2"/>
</dbReference>
<evidence type="ECO:0000259" key="15">
    <source>
        <dbReference type="PROSITE" id="PS50262"/>
    </source>
</evidence>
<dbReference type="PROSITE" id="PS50262">
    <property type="entry name" value="G_PROTEIN_RECEP_F1_2"/>
    <property type="match status" value="2"/>
</dbReference>
<feature type="transmembrane region" description="Helical" evidence="14">
    <location>
        <begin position="283"/>
        <end position="308"/>
    </location>
</feature>
<dbReference type="InterPro" id="IPR000276">
    <property type="entry name" value="GPCR_Rhodpsn"/>
</dbReference>
<keyword evidence="2" id="KW-1003">Cell membrane</keyword>
<keyword evidence="6 13" id="KW-0297">G-protein coupled receptor</keyword>
<evidence type="ECO:0000256" key="6">
    <source>
        <dbReference type="ARBA" id="ARBA00023040"/>
    </source>
</evidence>
<dbReference type="Proteomes" id="UP000316079">
    <property type="component" value="Unassembled WGS sequence"/>
</dbReference>
<evidence type="ECO:0000256" key="11">
    <source>
        <dbReference type="ARBA" id="ARBA00023224"/>
    </source>
</evidence>
<dbReference type="GO" id="GO:0004875">
    <property type="term" value="F:complement receptor activity"/>
    <property type="evidence" value="ECO:0007669"/>
    <property type="project" value="TreeGrafter"/>
</dbReference>
<feature type="transmembrane region" description="Helical" evidence="14">
    <location>
        <begin position="383"/>
        <end position="407"/>
    </location>
</feature>
<dbReference type="CDD" id="cd14974">
    <property type="entry name" value="7tmA_Anaphylatoxin_R-like"/>
    <property type="match status" value="2"/>
</dbReference>
<evidence type="ECO:0000256" key="10">
    <source>
        <dbReference type="ARBA" id="ARBA00023180"/>
    </source>
</evidence>
<comment type="subcellular location">
    <subcellularLocation>
        <location evidence="1">Cell membrane</location>
        <topology evidence="1">Multi-pass membrane protein</topology>
    </subcellularLocation>
</comment>
<dbReference type="PANTHER" id="PTHR24225:SF0">
    <property type="entry name" value="N-FORMYL PEPTIDE RECEPTOR 2"/>
    <property type="match status" value="1"/>
</dbReference>
<feature type="transmembrane region" description="Helical" evidence="14">
    <location>
        <begin position="44"/>
        <end position="74"/>
    </location>
</feature>
<sequence length="681" mass="76730">MKLETTMDSADFVLEYNYDYGNITFINSTYDEVSFHPTPQSTCFTQVLCLLLLVLNALICLLGLAGNAVVIWIAGVSMKKSVTTTWYLSLALSDFIFCACLPFNITYSVTSEWIFGLFMCKFTSFIMFLNMFSSIFLLVIISMDRCLGVMFPVWAQNHRTITKASVLIILAWVVSVALSLPSVVYRDVQNHLGTNRCINNYTSSQYSHKIIAMSRFVFGFVIPFVLIIFCYTIIILKLRASQMARSNKPFKIMTALILSFFLCWLPYHTFVLIELNQSFHNEAIILGLKIGTTAAAANSFLNPVLYVFMGKDFRRSFKSSFLSKIENAIGEDGRTISRYLSRSSSRSLFCKAAQNKMFTVEYDDETLSYDQNLPPGHCRDAECVILIVVDMIIFLLGTAGNGAVIWITGFKMKKSVNSTWYLSLALSDFIFCMILPFVISRTAMNTWAFGLFMCKFTSFVMILNMYSSIFLLVIISVDRCITATCPVWAQNHRTVKKASLVVLFAWLGSALLSVPAAKFRSITEDHGGVVCHAKYADQHTAITLIRVTSAFLIPFLVILICYSILIHKLRTNQMSKSTKPYKIMTLLIVTFFICWVPFQVVSIISLEHGPEAQTALQVTASIASANSCLNPLLYAFMAKDFKKKCYSFLSKIERAIEEENRSSFRPTSFTGSGEHQLSTTV</sequence>
<dbReference type="PRINTS" id="PR00526">
    <property type="entry name" value="FMETLEUPHER"/>
</dbReference>
<feature type="transmembrane region" description="Helical" evidence="14">
    <location>
        <begin position="86"/>
        <end position="107"/>
    </location>
</feature>